<sequence>MRQIPFPRNVEALARSLAEACRDAPGWCWLDGEAESGWSYLGAATEVRLAEPGREREFLDSLRADHVSTESGFSGGWVVSLGYELGVALLGVEPASDEAAPGLALRLDVVLAINEAEQRAELRGLSEAGLDAWIERFGASLFSGSEICPSVRETTPSAASTSARWRQSDEAYLTRVEQAKRSIAEGDAYVLCLTDTATVVGEFDPLELYLDLRQRGAAIRGGVIVTKERALVSASPEQFLSVRGGTVSTHPIKGTRPRGADRETDRALASELATDPKELAENLMIVDLMRNDLSRVCDPGSVRVDGFRRVEQHPHVHQLVSTVSGQLKEGLGANDAILACFPGGSMTGTPKKRAVEILADLELGPRGLYSGCFGWLSDAGNAELAMTIRAVELRDRHGACFREARVGAGGGITVDSDPEAELKEKQLKAASLLSALEAHRPGA</sequence>
<organism evidence="2 3">
    <name type="scientific">Leucobacter viscericola</name>
    <dbReference type="NCBI Taxonomy" id="2714935"/>
    <lineage>
        <taxon>Bacteria</taxon>
        <taxon>Bacillati</taxon>
        <taxon>Actinomycetota</taxon>
        <taxon>Actinomycetes</taxon>
        <taxon>Micrococcales</taxon>
        <taxon>Microbacteriaceae</taxon>
        <taxon>Leucobacter</taxon>
    </lineage>
</organism>
<dbReference type="InterPro" id="IPR015890">
    <property type="entry name" value="Chorismate_C"/>
</dbReference>
<dbReference type="AlphaFoldDB" id="A0A6G7XJ63"/>
<gene>
    <name evidence="2" type="ORF">G7068_01990</name>
</gene>
<dbReference type="SUPFAM" id="SSF56322">
    <property type="entry name" value="ADC synthase"/>
    <property type="match status" value="1"/>
</dbReference>
<protein>
    <submittedName>
        <fullName evidence="2">Anthranilate synthase component I family protein</fullName>
    </submittedName>
</protein>
<accession>A0A6G7XJ63</accession>
<dbReference type="InterPro" id="IPR005801">
    <property type="entry name" value="ADC_synthase"/>
</dbReference>
<dbReference type="InterPro" id="IPR019999">
    <property type="entry name" value="Anth_synth_I-like"/>
</dbReference>
<name>A0A6G7XJ63_9MICO</name>
<dbReference type="Pfam" id="PF00425">
    <property type="entry name" value="Chorismate_bind"/>
    <property type="match status" value="1"/>
</dbReference>
<dbReference type="GO" id="GO:0046820">
    <property type="term" value="F:4-amino-4-deoxychorismate synthase activity"/>
    <property type="evidence" value="ECO:0007669"/>
    <property type="project" value="TreeGrafter"/>
</dbReference>
<dbReference type="GO" id="GO:0000162">
    <property type="term" value="P:L-tryptophan biosynthetic process"/>
    <property type="evidence" value="ECO:0007669"/>
    <property type="project" value="TreeGrafter"/>
</dbReference>
<dbReference type="PANTHER" id="PTHR11236">
    <property type="entry name" value="AMINOBENZOATE/ANTHRANILATE SYNTHASE"/>
    <property type="match status" value="1"/>
</dbReference>
<evidence type="ECO:0000313" key="2">
    <source>
        <dbReference type="EMBL" id="QIK64654.1"/>
    </source>
</evidence>
<reference evidence="2 3" key="1">
    <citation type="submission" date="2020-03" db="EMBL/GenBank/DDBJ databases">
        <title>Leucobacter sp. nov., isolated from beetles.</title>
        <authorList>
            <person name="Hyun D.-W."/>
            <person name="Bae J.-W."/>
        </authorList>
    </citation>
    <scope>NUCLEOTIDE SEQUENCE [LARGE SCALE GENOMIC DNA]</scope>
    <source>
        <strain evidence="2 3">HDW9C</strain>
    </source>
</reference>
<dbReference type="PANTHER" id="PTHR11236:SF18">
    <property type="entry name" value="AMINODEOXYCHORISMATE SYNTHASE"/>
    <property type="match status" value="1"/>
</dbReference>
<dbReference type="PRINTS" id="PR00095">
    <property type="entry name" value="ANTSNTHASEI"/>
</dbReference>
<dbReference type="GO" id="GO:0008153">
    <property type="term" value="P:4-aminobenzoate biosynthetic process"/>
    <property type="evidence" value="ECO:0007669"/>
    <property type="project" value="TreeGrafter"/>
</dbReference>
<dbReference type="Gene3D" id="3.60.120.10">
    <property type="entry name" value="Anthranilate synthase"/>
    <property type="match status" value="1"/>
</dbReference>
<evidence type="ECO:0000259" key="1">
    <source>
        <dbReference type="Pfam" id="PF00425"/>
    </source>
</evidence>
<dbReference type="EMBL" id="CP049863">
    <property type="protein sequence ID" value="QIK64654.1"/>
    <property type="molecule type" value="Genomic_DNA"/>
</dbReference>
<keyword evidence="3" id="KW-1185">Reference proteome</keyword>
<dbReference type="Proteomes" id="UP000502677">
    <property type="component" value="Chromosome"/>
</dbReference>
<dbReference type="GO" id="GO:0005737">
    <property type="term" value="C:cytoplasm"/>
    <property type="evidence" value="ECO:0007669"/>
    <property type="project" value="TreeGrafter"/>
</dbReference>
<dbReference type="KEGG" id="lvi:G7068_01990"/>
<evidence type="ECO:0000313" key="3">
    <source>
        <dbReference type="Proteomes" id="UP000502677"/>
    </source>
</evidence>
<feature type="domain" description="Chorismate-utilising enzyme C-terminal" evidence="1">
    <location>
        <begin position="169"/>
        <end position="428"/>
    </location>
</feature>
<proteinExistence type="predicted"/>